<dbReference type="AlphaFoldDB" id="A0A3P6QIT2"/>
<dbReference type="Gene3D" id="3.40.50.1820">
    <property type="entry name" value="alpha/beta hydrolase"/>
    <property type="match status" value="1"/>
</dbReference>
<keyword evidence="3" id="KW-1185">Reference proteome</keyword>
<dbReference type="SUPFAM" id="SSF53474">
    <property type="entry name" value="alpha/beta-Hydrolases"/>
    <property type="match status" value="1"/>
</dbReference>
<evidence type="ECO:0000259" key="1">
    <source>
        <dbReference type="Pfam" id="PF00135"/>
    </source>
</evidence>
<organism evidence="2 3">
    <name type="scientific">Anisakis simplex</name>
    <name type="common">Herring worm</name>
    <dbReference type="NCBI Taxonomy" id="6269"/>
    <lineage>
        <taxon>Eukaryota</taxon>
        <taxon>Metazoa</taxon>
        <taxon>Ecdysozoa</taxon>
        <taxon>Nematoda</taxon>
        <taxon>Chromadorea</taxon>
        <taxon>Rhabditida</taxon>
        <taxon>Spirurina</taxon>
        <taxon>Ascaridomorpha</taxon>
        <taxon>Ascaridoidea</taxon>
        <taxon>Anisakidae</taxon>
        <taxon>Anisakis</taxon>
        <taxon>Anisakis simplex complex</taxon>
    </lineage>
</organism>
<dbReference type="Proteomes" id="UP000267096">
    <property type="component" value="Unassembled WGS sequence"/>
</dbReference>
<dbReference type="EMBL" id="UYRR01020341">
    <property type="protein sequence ID" value="VDK30438.1"/>
    <property type="molecule type" value="Genomic_DNA"/>
</dbReference>
<dbReference type="InterPro" id="IPR029058">
    <property type="entry name" value="AB_hydrolase_fold"/>
</dbReference>
<feature type="domain" description="Carboxylesterase type B" evidence="1">
    <location>
        <begin position="30"/>
        <end position="70"/>
    </location>
</feature>
<dbReference type="InterPro" id="IPR002018">
    <property type="entry name" value="CarbesteraseB"/>
</dbReference>
<sequence length="96" mass="11036">MSKKRRNMQLGSLAIVVGTVLVEMVCGVPYATTRYGKLQGFNYEMKTGTEAKVFLGIPYALPPTGDLRYEVCTFSFYSFRNLWFHGFILHVLQQRF</sequence>
<name>A0A3P6QIT2_ANISI</name>
<proteinExistence type="predicted"/>
<evidence type="ECO:0000313" key="3">
    <source>
        <dbReference type="Proteomes" id="UP000267096"/>
    </source>
</evidence>
<protein>
    <recommendedName>
        <fullName evidence="1">Carboxylesterase type B domain-containing protein</fullName>
    </recommendedName>
</protein>
<gene>
    <name evidence="2" type="ORF">ASIM_LOCUS7952</name>
</gene>
<accession>A0A3P6QIT2</accession>
<dbReference type="Pfam" id="PF00135">
    <property type="entry name" value="COesterase"/>
    <property type="match status" value="1"/>
</dbReference>
<dbReference type="OrthoDB" id="19653at2759"/>
<evidence type="ECO:0000313" key="2">
    <source>
        <dbReference type="EMBL" id="VDK30438.1"/>
    </source>
</evidence>
<reference evidence="2 3" key="1">
    <citation type="submission" date="2018-11" db="EMBL/GenBank/DDBJ databases">
        <authorList>
            <consortium name="Pathogen Informatics"/>
        </authorList>
    </citation>
    <scope>NUCLEOTIDE SEQUENCE [LARGE SCALE GENOMIC DNA]</scope>
</reference>